<protein>
    <recommendedName>
        <fullName evidence="3">General stress protein 17M-like domain-containing protein</fullName>
    </recommendedName>
</protein>
<evidence type="ECO:0000256" key="1">
    <source>
        <dbReference type="SAM" id="MobiDB-lite"/>
    </source>
</evidence>
<sequence>MTNASPFARRTPASPTLPRGDVLGTYDSYPEAQKVVNTLAKADFPVKQISIVGNDLKTVERVTGRLTYARAALAGAASGAWFGLFIGLLLVLFSPEPNFSFILAAALIGAAFGLLFSVVTYAAGRRRRDFTTTHQVLASNYQLIIDPQLTGRARAVLAGERDSGASPSTPAPVSAEWPPPQAPAEPPSTDAASEPSSTPRS</sequence>
<dbReference type="InterPro" id="IPR025889">
    <property type="entry name" value="GSP17M-like_dom"/>
</dbReference>
<dbReference type="KEGG" id="mdb:OVN18_01765"/>
<evidence type="ECO:0000256" key="2">
    <source>
        <dbReference type="SAM" id="Phobius"/>
    </source>
</evidence>
<evidence type="ECO:0000259" key="3">
    <source>
        <dbReference type="Pfam" id="PF11181"/>
    </source>
</evidence>
<dbReference type="EMBL" id="CP113089">
    <property type="protein sequence ID" value="WAB81771.1"/>
    <property type="molecule type" value="Genomic_DNA"/>
</dbReference>
<evidence type="ECO:0000313" key="5">
    <source>
        <dbReference type="Proteomes" id="UP001164706"/>
    </source>
</evidence>
<feature type="transmembrane region" description="Helical" evidence="2">
    <location>
        <begin position="99"/>
        <end position="123"/>
    </location>
</feature>
<feature type="compositionally biased region" description="Polar residues" evidence="1">
    <location>
        <begin position="190"/>
        <end position="201"/>
    </location>
</feature>
<name>A0A9E8S9Q8_9MICO</name>
<feature type="transmembrane region" description="Helical" evidence="2">
    <location>
        <begin position="71"/>
        <end position="93"/>
    </location>
</feature>
<keyword evidence="2" id="KW-0472">Membrane</keyword>
<dbReference type="Proteomes" id="UP001164706">
    <property type="component" value="Chromosome"/>
</dbReference>
<gene>
    <name evidence="4" type="ORF">OVN18_01765</name>
</gene>
<feature type="region of interest" description="Disordered" evidence="1">
    <location>
        <begin position="158"/>
        <end position="201"/>
    </location>
</feature>
<dbReference type="Pfam" id="PF11181">
    <property type="entry name" value="YflT"/>
    <property type="match status" value="1"/>
</dbReference>
<feature type="domain" description="General stress protein 17M-like" evidence="3">
    <location>
        <begin position="22"/>
        <end position="99"/>
    </location>
</feature>
<proteinExistence type="predicted"/>
<dbReference type="AlphaFoldDB" id="A0A9E8S9Q8"/>
<feature type="compositionally biased region" description="Pro residues" evidence="1">
    <location>
        <begin position="177"/>
        <end position="186"/>
    </location>
</feature>
<keyword evidence="2" id="KW-1133">Transmembrane helix</keyword>
<evidence type="ECO:0000313" key="4">
    <source>
        <dbReference type="EMBL" id="WAB81771.1"/>
    </source>
</evidence>
<reference evidence="4" key="1">
    <citation type="submission" date="2022-11" db="EMBL/GenBank/DDBJ databases">
        <title>Description of Microcella daejonensis nov. sp, isolated from riverside soil.</title>
        <authorList>
            <person name="Molina K.M."/>
            <person name="Kim S.B."/>
        </authorList>
    </citation>
    <scope>NUCLEOTIDE SEQUENCE</scope>
    <source>
        <strain evidence="4">MMS21-STM12</strain>
    </source>
</reference>
<dbReference type="RefSeq" id="WP_267781562.1">
    <property type="nucleotide sequence ID" value="NZ_CP113089.1"/>
</dbReference>
<organism evidence="4 5">
    <name type="scientific">Microcella daejeonensis</name>
    <dbReference type="NCBI Taxonomy" id="2994971"/>
    <lineage>
        <taxon>Bacteria</taxon>
        <taxon>Bacillati</taxon>
        <taxon>Actinomycetota</taxon>
        <taxon>Actinomycetes</taxon>
        <taxon>Micrococcales</taxon>
        <taxon>Microbacteriaceae</taxon>
        <taxon>Microcella</taxon>
    </lineage>
</organism>
<keyword evidence="5" id="KW-1185">Reference proteome</keyword>
<keyword evidence="2" id="KW-0812">Transmembrane</keyword>
<accession>A0A9E8S9Q8</accession>